<dbReference type="AlphaFoldDB" id="A0A645I950"/>
<dbReference type="EMBL" id="VSSQ01109652">
    <property type="protein sequence ID" value="MPN47851.1"/>
    <property type="molecule type" value="Genomic_DNA"/>
</dbReference>
<name>A0A645I950_9ZZZZ</name>
<accession>A0A645I950</accession>
<reference evidence="1" key="1">
    <citation type="submission" date="2019-08" db="EMBL/GenBank/DDBJ databases">
        <authorList>
            <person name="Kucharzyk K."/>
            <person name="Murdoch R.W."/>
            <person name="Higgins S."/>
            <person name="Loffler F."/>
        </authorList>
    </citation>
    <scope>NUCLEOTIDE SEQUENCE</scope>
</reference>
<sequence>MVQRDVAAVCDHAVDKFYLLRIDGELRIELRRLDPLRRGHRRDHIVEDVFAVDADDSKPPARTAKVF</sequence>
<gene>
    <name evidence="1" type="ORF">SDC9_195455</name>
</gene>
<comment type="caution">
    <text evidence="1">The sequence shown here is derived from an EMBL/GenBank/DDBJ whole genome shotgun (WGS) entry which is preliminary data.</text>
</comment>
<protein>
    <submittedName>
        <fullName evidence="1">Uncharacterized protein</fullName>
    </submittedName>
</protein>
<evidence type="ECO:0000313" key="1">
    <source>
        <dbReference type="EMBL" id="MPN47851.1"/>
    </source>
</evidence>
<organism evidence="1">
    <name type="scientific">bioreactor metagenome</name>
    <dbReference type="NCBI Taxonomy" id="1076179"/>
    <lineage>
        <taxon>unclassified sequences</taxon>
        <taxon>metagenomes</taxon>
        <taxon>ecological metagenomes</taxon>
    </lineage>
</organism>
<proteinExistence type="predicted"/>